<dbReference type="EMBL" id="JAUSTN010000002">
    <property type="protein sequence ID" value="MDQ0274444.1"/>
    <property type="molecule type" value="Genomic_DNA"/>
</dbReference>
<dbReference type="SUPFAM" id="SSF53807">
    <property type="entry name" value="Helical backbone' metal receptor"/>
    <property type="match status" value="1"/>
</dbReference>
<dbReference type="InterPro" id="IPR050492">
    <property type="entry name" value="Bact_metal-bind_prot9"/>
</dbReference>
<comment type="similarity">
    <text evidence="1 4">Belongs to the bacterial solute-binding protein 9 family.</text>
</comment>
<proteinExistence type="inferred from homology"/>
<evidence type="ECO:0000313" key="8">
    <source>
        <dbReference type="EMBL" id="MDQ0274444.1"/>
    </source>
</evidence>
<sequence length="352" mass="39921">MKKSLVAIFLSLAMILTACSSGQKNSSNKEENKENKEDKKVVYTSIYPIYDFTKKIAGDKLDVKLLVPNGSEPHGYELSSDDVKNIGEGNLFIYNGAGLESFIDKLQETLKGKVEFCEASQGVELMEGHHHHHDDEEEHDEEDHDHDHEHEGEDHNHDHEGENHDHEHEGEEHDHEHEGGMDPHVWISPKNAKIEMQNICQALIKLDPENETYYKENLENYLKELDALDNEFKTDLEGLENREIVVSHQAFGYLCRDYNLKQIAIEGINAESEPDAKTIANIIDLVKNKGIKVIFSEELIDPKVAETIAKETGAKVLTLSPLEGLSEEQVKNQDDYFSIMKANLSNLLEALK</sequence>
<accession>A0ABU0AUB0</accession>
<organism evidence="8 9">
    <name type="scientific">Peptoniphilus koenoeneniae</name>
    <dbReference type="NCBI Taxonomy" id="507751"/>
    <lineage>
        <taxon>Bacteria</taxon>
        <taxon>Bacillati</taxon>
        <taxon>Bacillota</taxon>
        <taxon>Tissierellia</taxon>
        <taxon>Tissierellales</taxon>
        <taxon>Peptoniphilaceae</taxon>
        <taxon>Peptoniphilus</taxon>
    </lineage>
</organism>
<feature type="compositionally biased region" description="Basic and acidic residues" evidence="6">
    <location>
        <begin position="145"/>
        <end position="181"/>
    </location>
</feature>
<dbReference type="Pfam" id="PF01297">
    <property type="entry name" value="ZnuA"/>
    <property type="match status" value="1"/>
</dbReference>
<dbReference type="InterPro" id="IPR006129">
    <property type="entry name" value="AdhesinB"/>
</dbReference>
<protein>
    <submittedName>
        <fullName evidence="8">Zinc transport system substrate-binding protein</fullName>
    </submittedName>
</protein>
<evidence type="ECO:0000313" key="9">
    <source>
        <dbReference type="Proteomes" id="UP001236559"/>
    </source>
</evidence>
<gene>
    <name evidence="8" type="ORF">J2S72_000452</name>
</gene>
<feature type="compositionally biased region" description="Acidic residues" evidence="6">
    <location>
        <begin position="135"/>
        <end position="144"/>
    </location>
</feature>
<keyword evidence="3 7" id="KW-0732">Signal</keyword>
<keyword evidence="5" id="KW-0175">Coiled coil</keyword>
<dbReference type="InterPro" id="IPR006128">
    <property type="entry name" value="Lipoprotein_PsaA-like"/>
</dbReference>
<reference evidence="8 9" key="1">
    <citation type="submission" date="2023-07" db="EMBL/GenBank/DDBJ databases">
        <title>Genomic Encyclopedia of Type Strains, Phase IV (KMG-IV): sequencing the most valuable type-strain genomes for metagenomic binning, comparative biology and taxonomic classification.</title>
        <authorList>
            <person name="Goeker M."/>
        </authorList>
    </citation>
    <scope>NUCLEOTIDE SEQUENCE [LARGE SCALE GENOMIC DNA]</scope>
    <source>
        <strain evidence="8 9">DSM 22616</strain>
    </source>
</reference>
<keyword evidence="2 4" id="KW-0813">Transport</keyword>
<evidence type="ECO:0000256" key="6">
    <source>
        <dbReference type="SAM" id="MobiDB-lite"/>
    </source>
</evidence>
<feature type="signal peptide" evidence="7">
    <location>
        <begin position="1"/>
        <end position="18"/>
    </location>
</feature>
<evidence type="ECO:0000256" key="1">
    <source>
        <dbReference type="ARBA" id="ARBA00011028"/>
    </source>
</evidence>
<feature type="coiled-coil region" evidence="5">
    <location>
        <begin position="211"/>
        <end position="242"/>
    </location>
</feature>
<feature type="chain" id="PRO_5046234809" evidence="7">
    <location>
        <begin position="19"/>
        <end position="352"/>
    </location>
</feature>
<dbReference type="PRINTS" id="PR00691">
    <property type="entry name" value="ADHESINB"/>
</dbReference>
<evidence type="ECO:0000256" key="2">
    <source>
        <dbReference type="ARBA" id="ARBA00022448"/>
    </source>
</evidence>
<keyword evidence="9" id="KW-1185">Reference proteome</keyword>
<dbReference type="PANTHER" id="PTHR42953:SF3">
    <property type="entry name" value="HIGH-AFFINITY ZINC UPTAKE SYSTEM PROTEIN ZNUA"/>
    <property type="match status" value="1"/>
</dbReference>
<evidence type="ECO:0000256" key="5">
    <source>
        <dbReference type="SAM" id="Coils"/>
    </source>
</evidence>
<dbReference type="Gene3D" id="3.40.50.1980">
    <property type="entry name" value="Nitrogenase molybdenum iron protein domain"/>
    <property type="match status" value="3"/>
</dbReference>
<dbReference type="PROSITE" id="PS51257">
    <property type="entry name" value="PROKAR_LIPOPROTEIN"/>
    <property type="match status" value="1"/>
</dbReference>
<dbReference type="Proteomes" id="UP001236559">
    <property type="component" value="Unassembled WGS sequence"/>
</dbReference>
<evidence type="ECO:0000256" key="3">
    <source>
        <dbReference type="ARBA" id="ARBA00022729"/>
    </source>
</evidence>
<evidence type="ECO:0000256" key="4">
    <source>
        <dbReference type="RuleBase" id="RU003512"/>
    </source>
</evidence>
<dbReference type="InterPro" id="IPR006127">
    <property type="entry name" value="ZnuA-like"/>
</dbReference>
<evidence type="ECO:0000256" key="7">
    <source>
        <dbReference type="SAM" id="SignalP"/>
    </source>
</evidence>
<name>A0ABU0AUB0_9FIRM</name>
<dbReference type="PANTHER" id="PTHR42953">
    <property type="entry name" value="HIGH-AFFINITY ZINC UPTAKE SYSTEM PROTEIN ZNUA-RELATED"/>
    <property type="match status" value="1"/>
</dbReference>
<feature type="region of interest" description="Disordered" evidence="6">
    <location>
        <begin position="128"/>
        <end position="181"/>
    </location>
</feature>
<dbReference type="RefSeq" id="WP_023055622.1">
    <property type="nucleotide sequence ID" value="NZ_JAUSTN010000002.1"/>
</dbReference>
<comment type="caution">
    <text evidence="8">The sequence shown here is derived from an EMBL/GenBank/DDBJ whole genome shotgun (WGS) entry which is preliminary data.</text>
</comment>
<dbReference type="PRINTS" id="PR00690">
    <property type="entry name" value="ADHESNFAMILY"/>
</dbReference>